<accession>A0AAN9M8Y5</accession>
<dbReference type="AlphaFoldDB" id="A0AAN9M8Y5"/>
<feature type="transmembrane region" description="Helical" evidence="1">
    <location>
        <begin position="36"/>
        <end position="58"/>
    </location>
</feature>
<evidence type="ECO:0000313" key="3">
    <source>
        <dbReference type="Proteomes" id="UP001367508"/>
    </source>
</evidence>
<proteinExistence type="predicted"/>
<organism evidence="2 3">
    <name type="scientific">Canavalia gladiata</name>
    <name type="common">Sword bean</name>
    <name type="synonym">Dolichos gladiatus</name>
    <dbReference type="NCBI Taxonomy" id="3824"/>
    <lineage>
        <taxon>Eukaryota</taxon>
        <taxon>Viridiplantae</taxon>
        <taxon>Streptophyta</taxon>
        <taxon>Embryophyta</taxon>
        <taxon>Tracheophyta</taxon>
        <taxon>Spermatophyta</taxon>
        <taxon>Magnoliopsida</taxon>
        <taxon>eudicotyledons</taxon>
        <taxon>Gunneridae</taxon>
        <taxon>Pentapetalae</taxon>
        <taxon>rosids</taxon>
        <taxon>fabids</taxon>
        <taxon>Fabales</taxon>
        <taxon>Fabaceae</taxon>
        <taxon>Papilionoideae</taxon>
        <taxon>50 kb inversion clade</taxon>
        <taxon>NPAAA clade</taxon>
        <taxon>indigoferoid/millettioid clade</taxon>
        <taxon>Phaseoleae</taxon>
        <taxon>Canavalia</taxon>
    </lineage>
</organism>
<reference evidence="2 3" key="1">
    <citation type="submission" date="2024-01" db="EMBL/GenBank/DDBJ databases">
        <title>The genomes of 5 underutilized Papilionoideae crops provide insights into root nodulation and disease resistanc.</title>
        <authorList>
            <person name="Jiang F."/>
        </authorList>
    </citation>
    <scope>NUCLEOTIDE SEQUENCE [LARGE SCALE GENOMIC DNA]</scope>
    <source>
        <strain evidence="2">LVBAO_FW01</strain>
        <tissue evidence="2">Leaves</tissue>
    </source>
</reference>
<keyword evidence="3" id="KW-1185">Reference proteome</keyword>
<keyword evidence="1" id="KW-0812">Transmembrane</keyword>
<protein>
    <submittedName>
        <fullName evidence="2">Uncharacterized protein</fullName>
    </submittedName>
</protein>
<gene>
    <name evidence="2" type="ORF">VNO77_07906</name>
</gene>
<dbReference type="Proteomes" id="UP001367508">
    <property type="component" value="Unassembled WGS sequence"/>
</dbReference>
<sequence>MSSPPLAMAIGSQPFPDDATIVLSSPLLSFYSLSPLWMAMIPFLILSTALSFPSPLAIHSLTNLPLTHHTLLIPKLNHLEHHCEGQWLKPPSSTAFLPLHHIELSLSLGSPLQRRSFSYVPFY</sequence>
<name>A0AAN9M8Y5_CANGL</name>
<keyword evidence="1" id="KW-1133">Transmembrane helix</keyword>
<evidence type="ECO:0000313" key="2">
    <source>
        <dbReference type="EMBL" id="KAK7349964.1"/>
    </source>
</evidence>
<evidence type="ECO:0000256" key="1">
    <source>
        <dbReference type="SAM" id="Phobius"/>
    </source>
</evidence>
<comment type="caution">
    <text evidence="2">The sequence shown here is derived from an EMBL/GenBank/DDBJ whole genome shotgun (WGS) entry which is preliminary data.</text>
</comment>
<dbReference type="EMBL" id="JAYMYQ010000002">
    <property type="protein sequence ID" value="KAK7349964.1"/>
    <property type="molecule type" value="Genomic_DNA"/>
</dbReference>
<keyword evidence="1" id="KW-0472">Membrane</keyword>